<dbReference type="PROSITE" id="PS51379">
    <property type="entry name" value="4FE4S_FER_2"/>
    <property type="match status" value="2"/>
</dbReference>
<reference evidence="5" key="2">
    <citation type="submission" date="2021-04" db="EMBL/GenBank/DDBJ databases">
        <authorList>
            <person name="Gilroy R."/>
        </authorList>
    </citation>
    <scope>NUCLEOTIDE SEQUENCE</scope>
    <source>
        <strain evidence="5">ChiGjej6B6-14162</strain>
    </source>
</reference>
<keyword evidence="2" id="KW-0408">Iron</keyword>
<protein>
    <submittedName>
        <fullName evidence="5">EFR1 family ferrodoxin</fullName>
    </submittedName>
</protein>
<evidence type="ECO:0000259" key="4">
    <source>
        <dbReference type="PROSITE" id="PS51379"/>
    </source>
</evidence>
<dbReference type="GO" id="GO:0051536">
    <property type="term" value="F:iron-sulfur cluster binding"/>
    <property type="evidence" value="ECO:0007669"/>
    <property type="project" value="UniProtKB-KW"/>
</dbReference>
<evidence type="ECO:0000256" key="3">
    <source>
        <dbReference type="ARBA" id="ARBA00023014"/>
    </source>
</evidence>
<organism evidence="5 6">
    <name type="scientific">Candidatus Parabacteroides intestinipullorum</name>
    <dbReference type="NCBI Taxonomy" id="2838723"/>
    <lineage>
        <taxon>Bacteria</taxon>
        <taxon>Pseudomonadati</taxon>
        <taxon>Bacteroidota</taxon>
        <taxon>Bacteroidia</taxon>
        <taxon>Bacteroidales</taxon>
        <taxon>Tannerellaceae</taxon>
        <taxon>Parabacteroides</taxon>
    </lineage>
</organism>
<sequence length="260" mass="29192">MIYYFSGTGNSAWVAKRLASYLGESVRNIVQVMADPSVSPIIDLEKEERLVFVFPVHSWGPAEYMRRFLGQLLIEGYEGQQVAAVCVCGDDCGRTDEIVSRLLMRQGVRLSACLSVCMPNNYILLPGFDVDDKALERQKLENAERQVAEVANSLLGNAEAMPVYMAGSMPALKTRLVNPLFRASLRLRNYFRATDQCVSCGLCERICPLKLITIGDDGRPRWKRHGCVQCLACLHRCPARAIEYGNITVKKGRYRHPDIK</sequence>
<dbReference type="InterPro" id="IPR047964">
    <property type="entry name" value="EFR1-like"/>
</dbReference>
<keyword evidence="3" id="KW-0411">Iron-sulfur</keyword>
<reference evidence="5" key="1">
    <citation type="journal article" date="2021" name="PeerJ">
        <title>Extensive microbial diversity within the chicken gut microbiome revealed by metagenomics and culture.</title>
        <authorList>
            <person name="Gilroy R."/>
            <person name="Ravi A."/>
            <person name="Getino M."/>
            <person name="Pursley I."/>
            <person name="Horton D.L."/>
            <person name="Alikhan N.F."/>
            <person name="Baker D."/>
            <person name="Gharbi K."/>
            <person name="Hall N."/>
            <person name="Watson M."/>
            <person name="Adriaenssens E.M."/>
            <person name="Foster-Nyarko E."/>
            <person name="Jarju S."/>
            <person name="Secka A."/>
            <person name="Antonio M."/>
            <person name="Oren A."/>
            <person name="Chaudhuri R.R."/>
            <person name="La Ragione R."/>
            <person name="Hildebrand F."/>
            <person name="Pallen M.J."/>
        </authorList>
    </citation>
    <scope>NUCLEOTIDE SEQUENCE</scope>
    <source>
        <strain evidence="5">ChiGjej6B6-14162</strain>
    </source>
</reference>
<name>A0A9D1X7A0_9BACT</name>
<feature type="domain" description="4Fe-4S ferredoxin-type" evidence="4">
    <location>
        <begin position="188"/>
        <end position="217"/>
    </location>
</feature>
<dbReference type="Gene3D" id="3.40.50.360">
    <property type="match status" value="1"/>
</dbReference>
<dbReference type="InterPro" id="IPR029039">
    <property type="entry name" value="Flavoprotein-like_sf"/>
</dbReference>
<proteinExistence type="predicted"/>
<dbReference type="InterPro" id="IPR017896">
    <property type="entry name" value="4Fe4S_Fe-S-bd"/>
</dbReference>
<dbReference type="SUPFAM" id="SSF54862">
    <property type="entry name" value="4Fe-4S ferredoxins"/>
    <property type="match status" value="1"/>
</dbReference>
<dbReference type="Proteomes" id="UP000886740">
    <property type="component" value="Unassembled WGS sequence"/>
</dbReference>
<dbReference type="AlphaFoldDB" id="A0A9D1X7A0"/>
<dbReference type="SUPFAM" id="SSF52218">
    <property type="entry name" value="Flavoproteins"/>
    <property type="match status" value="1"/>
</dbReference>
<dbReference type="Gene3D" id="3.30.70.20">
    <property type="match status" value="1"/>
</dbReference>
<feature type="domain" description="4Fe-4S ferredoxin-type" evidence="4">
    <location>
        <begin position="218"/>
        <end position="247"/>
    </location>
</feature>
<dbReference type="InterPro" id="IPR017900">
    <property type="entry name" value="4Fe4S_Fe_S_CS"/>
</dbReference>
<evidence type="ECO:0000256" key="1">
    <source>
        <dbReference type="ARBA" id="ARBA00022723"/>
    </source>
</evidence>
<gene>
    <name evidence="5" type="ORF">H9977_04200</name>
</gene>
<evidence type="ECO:0000313" key="6">
    <source>
        <dbReference type="Proteomes" id="UP000886740"/>
    </source>
</evidence>
<dbReference type="EMBL" id="DXEL01000033">
    <property type="protein sequence ID" value="HIX74228.1"/>
    <property type="molecule type" value="Genomic_DNA"/>
</dbReference>
<dbReference type="PROSITE" id="PS00198">
    <property type="entry name" value="4FE4S_FER_1"/>
    <property type="match status" value="2"/>
</dbReference>
<dbReference type="NCBIfam" id="NF038196">
    <property type="entry name" value="ferrodoxin_EFR1"/>
    <property type="match status" value="1"/>
</dbReference>
<evidence type="ECO:0000313" key="5">
    <source>
        <dbReference type="EMBL" id="HIX74228.1"/>
    </source>
</evidence>
<dbReference type="GO" id="GO:0046872">
    <property type="term" value="F:metal ion binding"/>
    <property type="evidence" value="ECO:0007669"/>
    <property type="project" value="UniProtKB-KW"/>
</dbReference>
<dbReference type="Pfam" id="PF13187">
    <property type="entry name" value="Fer4_9"/>
    <property type="match status" value="1"/>
</dbReference>
<keyword evidence="1" id="KW-0479">Metal-binding</keyword>
<evidence type="ECO:0000256" key="2">
    <source>
        <dbReference type="ARBA" id="ARBA00023004"/>
    </source>
</evidence>
<accession>A0A9D1X7A0</accession>
<comment type="caution">
    <text evidence="5">The sequence shown here is derived from an EMBL/GenBank/DDBJ whole genome shotgun (WGS) entry which is preliminary data.</text>
</comment>